<accession>A0A9Q9BAF6</accession>
<dbReference type="EMBL" id="CP099429">
    <property type="protein sequence ID" value="USW59336.1"/>
    <property type="molecule type" value="Genomic_DNA"/>
</dbReference>
<name>A0A9Q9BAF6_9PEZI</name>
<evidence type="ECO:0000313" key="2">
    <source>
        <dbReference type="Proteomes" id="UP001056384"/>
    </source>
</evidence>
<keyword evidence="2" id="KW-1185">Reference proteome</keyword>
<proteinExistence type="predicted"/>
<dbReference type="AlphaFoldDB" id="A0A9Q9BAF6"/>
<organism evidence="1 2">
    <name type="scientific">Septoria linicola</name>
    <dbReference type="NCBI Taxonomy" id="215465"/>
    <lineage>
        <taxon>Eukaryota</taxon>
        <taxon>Fungi</taxon>
        <taxon>Dikarya</taxon>
        <taxon>Ascomycota</taxon>
        <taxon>Pezizomycotina</taxon>
        <taxon>Dothideomycetes</taxon>
        <taxon>Dothideomycetidae</taxon>
        <taxon>Mycosphaerellales</taxon>
        <taxon>Mycosphaerellaceae</taxon>
        <taxon>Septoria</taxon>
    </lineage>
</organism>
<gene>
    <name evidence="1" type="ORF">Slin15195_G126550</name>
</gene>
<protein>
    <submittedName>
        <fullName evidence="1">Uncharacterized protein</fullName>
    </submittedName>
</protein>
<evidence type="ECO:0000313" key="1">
    <source>
        <dbReference type="EMBL" id="USW59336.1"/>
    </source>
</evidence>
<reference evidence="1" key="1">
    <citation type="submission" date="2022-06" db="EMBL/GenBank/DDBJ databases">
        <title>Complete genome sequences of two strains of the flax pathogen Septoria linicola.</title>
        <authorList>
            <person name="Lapalu N."/>
            <person name="Simon A."/>
            <person name="Demenou B."/>
            <person name="Paumier D."/>
            <person name="Guillot M.-P."/>
            <person name="Gout L."/>
            <person name="Valade R."/>
        </authorList>
    </citation>
    <scope>NUCLEOTIDE SEQUENCE</scope>
    <source>
        <strain evidence="1">SE15195</strain>
    </source>
</reference>
<dbReference type="Proteomes" id="UP001056384">
    <property type="component" value="Chromosome 12"/>
</dbReference>
<sequence length="362" mass="41355">MAEHYQRKLRASSLPKQILELAFAKLPKLRSVRIGDFRNLAAIGETPDKFCERLFGVVLRPEFCQIDSPHRNIFTDFHFLLEMCCNREQADLQSISIGGHPYCVYSSEHSSIDSFDHRPAIALDADFDLLLADKTTFEKLCNLKNLQLPLNIVQTIHADHMTQIDSAQYCQRSSFVKPLLEACCSSLTSLELTAEDTGLITTSWRGREADEARLEKSASFLIQVPFSMRFASLRYLELCGWLFTERAIKGFLLQMKSTLRELRLLDNLIMDNSERLALWGGENLLLEGVQLANLDHSRDSRPYKHDLEVAWLAGRHNVLTPRVLSRHRCSGETGRRLLKSFGSAEWVDHLEKVLNVTALQDY</sequence>